<dbReference type="GO" id="GO:0008168">
    <property type="term" value="F:methyltransferase activity"/>
    <property type="evidence" value="ECO:0007669"/>
    <property type="project" value="UniProtKB-KW"/>
</dbReference>
<evidence type="ECO:0000313" key="4">
    <source>
        <dbReference type="Proteomes" id="UP000198717"/>
    </source>
</evidence>
<dbReference type="InterPro" id="IPR052514">
    <property type="entry name" value="SAM-dependent_MTase"/>
</dbReference>
<dbReference type="Pfam" id="PF05050">
    <property type="entry name" value="Methyltransf_21"/>
    <property type="match status" value="1"/>
</dbReference>
<comment type="caution">
    <text evidence="2">The sequence shown here is derived from an EMBL/GenBank/DDBJ whole genome shotgun (WGS) entry which is preliminary data.</text>
</comment>
<dbReference type="PANTHER" id="PTHR34203:SF15">
    <property type="entry name" value="SLL1173 PROTEIN"/>
    <property type="match status" value="1"/>
</dbReference>
<dbReference type="RefSeq" id="WP_090485306.1">
    <property type="nucleotide sequence ID" value="NZ_BJVY01000003.1"/>
</dbReference>
<keyword evidence="3" id="KW-0489">Methyltransferase</keyword>
<accession>A0A511H626</accession>
<proteinExistence type="predicted"/>
<dbReference type="SUPFAM" id="SSF53335">
    <property type="entry name" value="S-adenosyl-L-methionine-dependent methyltransferases"/>
    <property type="match status" value="1"/>
</dbReference>
<evidence type="ECO:0000313" key="5">
    <source>
        <dbReference type="Proteomes" id="UP000321224"/>
    </source>
</evidence>
<evidence type="ECO:0000259" key="1">
    <source>
        <dbReference type="Pfam" id="PF05050"/>
    </source>
</evidence>
<dbReference type="Proteomes" id="UP000198717">
    <property type="component" value="Unassembled WGS sequence"/>
</dbReference>
<dbReference type="InterPro" id="IPR006342">
    <property type="entry name" value="FkbM_mtfrase"/>
</dbReference>
<dbReference type="PANTHER" id="PTHR34203">
    <property type="entry name" value="METHYLTRANSFERASE, FKBM FAMILY PROTEIN"/>
    <property type="match status" value="1"/>
</dbReference>
<feature type="domain" description="Methyltransferase FkbM" evidence="1">
    <location>
        <begin position="88"/>
        <end position="238"/>
    </location>
</feature>
<dbReference type="AlphaFoldDB" id="A0A511H626"/>
<dbReference type="EMBL" id="BJVY01000003">
    <property type="protein sequence ID" value="GEL68976.1"/>
    <property type="molecule type" value="Genomic_DNA"/>
</dbReference>
<dbReference type="NCBIfam" id="TIGR01444">
    <property type="entry name" value="fkbM_fam"/>
    <property type="match status" value="1"/>
</dbReference>
<dbReference type="Proteomes" id="UP000321224">
    <property type="component" value="Unassembled WGS sequence"/>
</dbReference>
<dbReference type="EMBL" id="FNAJ01000001">
    <property type="protein sequence ID" value="SDD38746.1"/>
    <property type="molecule type" value="Genomic_DNA"/>
</dbReference>
<evidence type="ECO:0000313" key="3">
    <source>
        <dbReference type="EMBL" id="SDD38746.1"/>
    </source>
</evidence>
<organism evidence="2 5">
    <name type="scientific">Myxococcus virescens</name>
    <dbReference type="NCBI Taxonomy" id="83456"/>
    <lineage>
        <taxon>Bacteria</taxon>
        <taxon>Pseudomonadati</taxon>
        <taxon>Myxococcota</taxon>
        <taxon>Myxococcia</taxon>
        <taxon>Myxococcales</taxon>
        <taxon>Cystobacterineae</taxon>
        <taxon>Myxococcaceae</taxon>
        <taxon>Myxococcus</taxon>
    </lineage>
</organism>
<keyword evidence="3" id="KW-0808">Transferase</keyword>
<dbReference type="GO" id="GO:0032259">
    <property type="term" value="P:methylation"/>
    <property type="evidence" value="ECO:0007669"/>
    <property type="project" value="UniProtKB-KW"/>
</dbReference>
<dbReference type="Gene3D" id="3.40.50.150">
    <property type="entry name" value="Vaccinia Virus protein VP39"/>
    <property type="match status" value="1"/>
</dbReference>
<reference evidence="2 5" key="2">
    <citation type="submission" date="2019-07" db="EMBL/GenBank/DDBJ databases">
        <title>Whole genome shotgun sequence of Myxococcus virescens NBRC 100334.</title>
        <authorList>
            <person name="Hosoyama A."/>
            <person name="Uohara A."/>
            <person name="Ohji S."/>
            <person name="Ichikawa N."/>
        </authorList>
    </citation>
    <scope>NUCLEOTIDE SEQUENCE [LARGE SCALE GENOMIC DNA]</scope>
    <source>
        <strain evidence="2 5">NBRC 100334</strain>
    </source>
</reference>
<keyword evidence="4" id="KW-1185">Reference proteome</keyword>
<gene>
    <name evidence="2" type="ORF">MVI01_07600</name>
    <name evidence="3" type="ORF">SAMN04488504_101685</name>
</gene>
<name>A0A511H626_9BACT</name>
<evidence type="ECO:0000313" key="2">
    <source>
        <dbReference type="EMBL" id="GEL68976.1"/>
    </source>
</evidence>
<protein>
    <submittedName>
        <fullName evidence="3">Methyltransferase, FkbM family</fullName>
    </submittedName>
</protein>
<dbReference type="InterPro" id="IPR029063">
    <property type="entry name" value="SAM-dependent_MTases_sf"/>
</dbReference>
<sequence>MRPIAPALRAARLTHTFVPFSQLRTARLLLELNGQQPLEVQRRLFGYDLTLKAHRSTTHMLLYLQGDDFLSDLPLIAPHLRPGMVAFDVGANIGYLSMYLRSRIGPLGQLFSFEPEPENYAELNANFQNNHLRNCQAIQAAVGSQEGVITFATGLNGHVPEEGAGGITVPVVTVDGFVQKQGLSRVDFVKVDVEGFELDVLAGMRATLERPDKPILYIKVHGRGEYARADPRRVCEVLEGHYRNIRAYVSPDDFKAKQSHLRRLWGRVSPFEDIEQACRVDLREVKQHDTQRYQLLCLP</sequence>
<reference evidence="3 4" key="1">
    <citation type="submission" date="2016-10" db="EMBL/GenBank/DDBJ databases">
        <authorList>
            <person name="Varghese N."/>
            <person name="Submissions S."/>
        </authorList>
    </citation>
    <scope>NUCLEOTIDE SEQUENCE [LARGE SCALE GENOMIC DNA]</scope>
    <source>
        <strain evidence="3 4">DSM 2260</strain>
    </source>
</reference>